<dbReference type="AlphaFoldDB" id="A0A9D1PEM9"/>
<evidence type="ECO:0000259" key="1">
    <source>
        <dbReference type="Pfam" id="PF03551"/>
    </source>
</evidence>
<gene>
    <name evidence="2" type="ORF">H9747_09240</name>
</gene>
<dbReference type="PANTHER" id="PTHR43252">
    <property type="entry name" value="TRANSCRIPTIONAL REGULATOR YQJI"/>
    <property type="match status" value="1"/>
</dbReference>
<dbReference type="SUPFAM" id="SSF46785">
    <property type="entry name" value="Winged helix' DNA-binding domain"/>
    <property type="match status" value="1"/>
</dbReference>
<dbReference type="InterPro" id="IPR005149">
    <property type="entry name" value="Tscrpt_reg_PadR_N"/>
</dbReference>
<reference evidence="2" key="2">
    <citation type="submission" date="2021-04" db="EMBL/GenBank/DDBJ databases">
        <authorList>
            <person name="Gilroy R."/>
        </authorList>
    </citation>
    <scope>NUCLEOTIDE SEQUENCE</scope>
    <source>
        <strain evidence="2">CHK195-9823</strain>
    </source>
</reference>
<dbReference type="PANTHER" id="PTHR43252:SF7">
    <property type="entry name" value="TRANSCRIPTIONAL REGULATOR YQJI"/>
    <property type="match status" value="1"/>
</dbReference>
<evidence type="ECO:0000313" key="2">
    <source>
        <dbReference type="EMBL" id="HIV39159.1"/>
    </source>
</evidence>
<dbReference type="EMBL" id="DXIQ01000058">
    <property type="protein sequence ID" value="HIV39159.1"/>
    <property type="molecule type" value="Genomic_DNA"/>
</dbReference>
<dbReference type="InterPro" id="IPR036390">
    <property type="entry name" value="WH_DNA-bd_sf"/>
</dbReference>
<name>A0A9D1PEM9_9FIRM</name>
<reference evidence="2" key="1">
    <citation type="journal article" date="2021" name="PeerJ">
        <title>Extensive microbial diversity within the chicken gut microbiome revealed by metagenomics and culture.</title>
        <authorList>
            <person name="Gilroy R."/>
            <person name="Ravi A."/>
            <person name="Getino M."/>
            <person name="Pursley I."/>
            <person name="Horton D.L."/>
            <person name="Alikhan N.F."/>
            <person name="Baker D."/>
            <person name="Gharbi K."/>
            <person name="Hall N."/>
            <person name="Watson M."/>
            <person name="Adriaenssens E.M."/>
            <person name="Foster-Nyarko E."/>
            <person name="Jarju S."/>
            <person name="Secka A."/>
            <person name="Antonio M."/>
            <person name="Oren A."/>
            <person name="Chaudhuri R.R."/>
            <person name="La Ragione R."/>
            <person name="Hildebrand F."/>
            <person name="Pallen M.J."/>
        </authorList>
    </citation>
    <scope>NUCLEOTIDE SEQUENCE</scope>
    <source>
        <strain evidence="2">CHK195-9823</strain>
    </source>
</reference>
<dbReference type="Pfam" id="PF03551">
    <property type="entry name" value="PadR"/>
    <property type="match status" value="1"/>
</dbReference>
<organism evidence="2 3">
    <name type="scientific">Candidatus Blautia stercorigallinarum</name>
    <dbReference type="NCBI Taxonomy" id="2838501"/>
    <lineage>
        <taxon>Bacteria</taxon>
        <taxon>Bacillati</taxon>
        <taxon>Bacillota</taxon>
        <taxon>Clostridia</taxon>
        <taxon>Lachnospirales</taxon>
        <taxon>Lachnospiraceae</taxon>
        <taxon>Blautia</taxon>
    </lineage>
</organism>
<protein>
    <submittedName>
        <fullName evidence="2">PadR family transcriptional regulator</fullName>
    </submittedName>
</protein>
<evidence type="ECO:0000313" key="3">
    <source>
        <dbReference type="Proteomes" id="UP000886814"/>
    </source>
</evidence>
<dbReference type="Proteomes" id="UP000886814">
    <property type="component" value="Unassembled WGS sequence"/>
</dbReference>
<dbReference type="Gene3D" id="1.10.10.10">
    <property type="entry name" value="Winged helix-like DNA-binding domain superfamily/Winged helix DNA-binding domain"/>
    <property type="match status" value="1"/>
</dbReference>
<comment type="caution">
    <text evidence="2">The sequence shown here is derived from an EMBL/GenBank/DDBJ whole genome shotgun (WGS) entry which is preliminary data.</text>
</comment>
<feature type="domain" description="Transcription regulator PadR N-terminal" evidence="1">
    <location>
        <begin position="19"/>
        <end position="92"/>
    </location>
</feature>
<sequence length="116" mass="13208">MGEGKIDKSLLSGSTTLLLLQLLSEKDMYGYEMIETLRDRSQNVFELKAGTLYPLLHGLEGKKYLESYEQEAGGKTRKYYRITRAGRKHLEEKKKEWETYTGAVGRVLGGPAYGRI</sequence>
<proteinExistence type="predicted"/>
<dbReference type="InterPro" id="IPR036388">
    <property type="entry name" value="WH-like_DNA-bd_sf"/>
</dbReference>
<accession>A0A9D1PEM9</accession>